<feature type="compositionally biased region" description="Low complexity" evidence="3">
    <location>
        <begin position="192"/>
        <end position="202"/>
    </location>
</feature>
<reference evidence="4" key="1">
    <citation type="submission" date="2023-03" db="EMBL/GenBank/DDBJ databases">
        <title>Massive genome expansion in bonnet fungi (Mycena s.s.) driven by repeated elements and novel gene families across ecological guilds.</title>
        <authorList>
            <consortium name="Lawrence Berkeley National Laboratory"/>
            <person name="Harder C.B."/>
            <person name="Miyauchi S."/>
            <person name="Viragh M."/>
            <person name="Kuo A."/>
            <person name="Thoen E."/>
            <person name="Andreopoulos B."/>
            <person name="Lu D."/>
            <person name="Skrede I."/>
            <person name="Drula E."/>
            <person name="Henrissat B."/>
            <person name="Morin E."/>
            <person name="Kohler A."/>
            <person name="Barry K."/>
            <person name="LaButti K."/>
            <person name="Morin E."/>
            <person name="Salamov A."/>
            <person name="Lipzen A."/>
            <person name="Mereny Z."/>
            <person name="Hegedus B."/>
            <person name="Baldrian P."/>
            <person name="Stursova M."/>
            <person name="Weitz H."/>
            <person name="Taylor A."/>
            <person name="Grigoriev I.V."/>
            <person name="Nagy L.G."/>
            <person name="Martin F."/>
            <person name="Kauserud H."/>
        </authorList>
    </citation>
    <scope>NUCLEOTIDE SEQUENCE</scope>
    <source>
        <strain evidence="4">9144</strain>
    </source>
</reference>
<evidence type="ECO:0000256" key="3">
    <source>
        <dbReference type="SAM" id="MobiDB-lite"/>
    </source>
</evidence>
<feature type="region of interest" description="Disordered" evidence="3">
    <location>
        <begin position="66"/>
        <end position="122"/>
    </location>
</feature>
<feature type="compositionally biased region" description="Low complexity" evidence="3">
    <location>
        <begin position="273"/>
        <end position="291"/>
    </location>
</feature>
<dbReference type="PANTHER" id="PTHR22691">
    <property type="entry name" value="YEAST SPT2-RELATED"/>
    <property type="match status" value="1"/>
</dbReference>
<gene>
    <name evidence="4" type="ORF">GGX14DRAFT_586021</name>
</gene>
<dbReference type="Proteomes" id="UP001219525">
    <property type="component" value="Unassembled WGS sequence"/>
</dbReference>
<evidence type="ECO:0008006" key="6">
    <source>
        <dbReference type="Google" id="ProtNLM"/>
    </source>
</evidence>
<dbReference type="Pfam" id="PF08243">
    <property type="entry name" value="SPT2"/>
    <property type="match status" value="1"/>
</dbReference>
<evidence type="ECO:0000313" key="4">
    <source>
        <dbReference type="EMBL" id="KAJ7220194.1"/>
    </source>
</evidence>
<comment type="caution">
    <text evidence="4">The sequence shown here is derived from an EMBL/GenBank/DDBJ whole genome shotgun (WGS) entry which is preliminary data.</text>
</comment>
<feature type="region of interest" description="Disordered" evidence="3">
    <location>
        <begin position="164"/>
        <end position="212"/>
    </location>
</feature>
<feature type="compositionally biased region" description="Acidic residues" evidence="3">
    <location>
        <begin position="407"/>
        <end position="420"/>
    </location>
</feature>
<dbReference type="GO" id="GO:0042393">
    <property type="term" value="F:histone binding"/>
    <property type="evidence" value="ECO:0007669"/>
    <property type="project" value="TreeGrafter"/>
</dbReference>
<dbReference type="GO" id="GO:0006334">
    <property type="term" value="P:nucleosome assembly"/>
    <property type="evidence" value="ECO:0007669"/>
    <property type="project" value="TreeGrafter"/>
</dbReference>
<dbReference type="SMART" id="SM00784">
    <property type="entry name" value="SPT2"/>
    <property type="match status" value="1"/>
</dbReference>
<protein>
    <recommendedName>
        <fullName evidence="6">SPT2 chromatin protein</fullName>
    </recommendedName>
</protein>
<proteinExistence type="inferred from homology"/>
<feature type="region of interest" description="Disordered" evidence="3">
    <location>
        <begin position="261"/>
        <end position="390"/>
    </location>
</feature>
<feature type="compositionally biased region" description="Basic residues" evidence="3">
    <location>
        <begin position="363"/>
        <end position="373"/>
    </location>
</feature>
<dbReference type="GO" id="GO:0003677">
    <property type="term" value="F:DNA binding"/>
    <property type="evidence" value="ECO:0007669"/>
    <property type="project" value="TreeGrafter"/>
</dbReference>
<comment type="similarity">
    <text evidence="1">Belongs to the SPT2 family.</text>
</comment>
<accession>A0AAD6YIQ9</accession>
<feature type="compositionally biased region" description="Basic and acidic residues" evidence="3">
    <location>
        <begin position="262"/>
        <end position="272"/>
    </location>
</feature>
<sequence>MATSYRALLALGDSHNKSADRVVAAALAQKKLREQQRRAQQEAQERKQRETEAALRLRHFAALKEREQAEAKAQAAREAKEAELRRREEEQRDALRYGPKKAAKMGAAAEAGGAGRWPSSSLGVRDDVRRRRLPDDEDGDFTTLTRQEKRERKLQAELKRSFHTPRKNGATGGYRKAGRRLPGGAVDVPTNSADAAAAAAASGSGGSVKNRLANMPNTLTRLNVVKRDTRTIDEIVRDRREQKEVLNGDRARSFDDWFTSASKKDTKQHPAADKAPVASSSASSSSSRLSSQRAPTPPVPTPPTKRASAVSSAVKPKPRMPAQVPSSASGNPKKRPRSQSLSRSVSPPLKRPHLSASMSTSTLKHKSTSRPRSPRSPPRAAPAASSFSEEIWGIFGKKKAEYMERDIDSEDDADMEADADLLEREEKFSERVARKEERLAEEEERRREEEKRRRKAAALGGRQRAS</sequence>
<dbReference type="GO" id="GO:0005730">
    <property type="term" value="C:nucleolus"/>
    <property type="evidence" value="ECO:0007669"/>
    <property type="project" value="TreeGrafter"/>
</dbReference>
<feature type="compositionally biased region" description="Basic and acidic residues" evidence="3">
    <location>
        <begin position="421"/>
        <end position="451"/>
    </location>
</feature>
<feature type="compositionally biased region" description="Basic and acidic residues" evidence="3">
    <location>
        <begin position="66"/>
        <end position="95"/>
    </location>
</feature>
<feature type="region of interest" description="Disordered" evidence="3">
    <location>
        <begin position="405"/>
        <end position="466"/>
    </location>
</feature>
<keyword evidence="2" id="KW-0175">Coiled coil</keyword>
<dbReference type="GO" id="GO:0006360">
    <property type="term" value="P:transcription by RNA polymerase I"/>
    <property type="evidence" value="ECO:0007669"/>
    <property type="project" value="TreeGrafter"/>
</dbReference>
<dbReference type="EMBL" id="JARJCW010000010">
    <property type="protein sequence ID" value="KAJ7220194.1"/>
    <property type="molecule type" value="Genomic_DNA"/>
</dbReference>
<feature type="region of interest" description="Disordered" evidence="3">
    <location>
        <begin position="34"/>
        <end position="53"/>
    </location>
</feature>
<evidence type="ECO:0000256" key="1">
    <source>
        <dbReference type="ARBA" id="ARBA00006461"/>
    </source>
</evidence>
<organism evidence="4 5">
    <name type="scientific">Mycena pura</name>
    <dbReference type="NCBI Taxonomy" id="153505"/>
    <lineage>
        <taxon>Eukaryota</taxon>
        <taxon>Fungi</taxon>
        <taxon>Dikarya</taxon>
        <taxon>Basidiomycota</taxon>
        <taxon>Agaricomycotina</taxon>
        <taxon>Agaricomycetes</taxon>
        <taxon>Agaricomycetidae</taxon>
        <taxon>Agaricales</taxon>
        <taxon>Marasmiineae</taxon>
        <taxon>Mycenaceae</taxon>
        <taxon>Mycena</taxon>
    </lineage>
</organism>
<dbReference type="AlphaFoldDB" id="A0AAD6YIQ9"/>
<keyword evidence="5" id="KW-1185">Reference proteome</keyword>
<evidence type="ECO:0000313" key="5">
    <source>
        <dbReference type="Proteomes" id="UP001219525"/>
    </source>
</evidence>
<dbReference type="PANTHER" id="PTHR22691:SF8">
    <property type="entry name" value="PROTEIN SPT2 HOMOLOG"/>
    <property type="match status" value="1"/>
</dbReference>
<evidence type="ECO:0000256" key="2">
    <source>
        <dbReference type="ARBA" id="ARBA00023054"/>
    </source>
</evidence>
<dbReference type="InterPro" id="IPR013256">
    <property type="entry name" value="Chromatin_SPT2"/>
</dbReference>
<name>A0AAD6YIQ9_9AGAR</name>